<dbReference type="SUPFAM" id="SSF53613">
    <property type="entry name" value="Ribokinase-like"/>
    <property type="match status" value="1"/>
</dbReference>
<organism evidence="3">
    <name type="scientific">Streptomyces kaniharaensis</name>
    <dbReference type="NCBI Taxonomy" id="212423"/>
    <lineage>
        <taxon>Bacteria</taxon>
        <taxon>Bacillati</taxon>
        <taxon>Actinomycetota</taxon>
        <taxon>Actinomycetes</taxon>
        <taxon>Kitasatosporales</taxon>
        <taxon>Streptomycetaceae</taxon>
        <taxon>Streptomyces</taxon>
    </lineage>
</organism>
<dbReference type="InterPro" id="IPR011611">
    <property type="entry name" value="PfkB_dom"/>
</dbReference>
<evidence type="ECO:0000259" key="2">
    <source>
        <dbReference type="Pfam" id="PF00294"/>
    </source>
</evidence>
<dbReference type="EMBL" id="MK830994">
    <property type="protein sequence ID" value="QTK22508.1"/>
    <property type="molecule type" value="Genomic_DNA"/>
</dbReference>
<reference evidence="3" key="1">
    <citation type="journal article" date="2019" name="J. Am. Chem. Soc.">
        <title>Identification of the Formycin A Biosynthetic Gene Cluster from Streptomyces kaniharaensis Illustrates the Interplay between Biological Pyrazolopyrimidine Formation and de Novo Purine Biosynthesis.</title>
        <authorList>
            <person name="Wang S.A."/>
            <person name="Ko Y."/>
            <person name="Zeng J."/>
            <person name="Geng Y."/>
            <person name="Ren D."/>
            <person name="Ogasawara Y."/>
            <person name="Irani S."/>
            <person name="Zhang Y."/>
            <person name="Liu H.W."/>
        </authorList>
    </citation>
    <scope>NUCLEOTIDE SEQUENCE</scope>
    <source>
        <strain evidence="3">SF-557</strain>
    </source>
</reference>
<feature type="region of interest" description="Disordered" evidence="1">
    <location>
        <begin position="224"/>
        <end position="274"/>
    </location>
</feature>
<proteinExistence type="predicted"/>
<sequence length="295" mass="30345">MTAKRPLLVGTVTLDYLHEGPIGRALPPATLRWGGVIHNVACAMAARGSNPLFLTATYTGDLAPAVTGHLAAHGVDRLTLPVEAPLPLFEAQLIDGSVTDKYFVGQEALDLLTPGLLDTRADLFDNASVVVAGTDSHPATLAWLCTAARDRDIPFWLLSADPTEVHKLVPEGQHATFVSLNARELSLWAGADLPDHDAIAAAARELVTSGGHALVTLGPQGAVLVPADGTTPSTNPPPPSTATPSPSAPATSSSPASSPLASPPPPGPRPSANAATLTTTYLTTPAYTALRPTAQ</sequence>
<protein>
    <submittedName>
        <fullName evidence="3">Ribokinase</fullName>
    </submittedName>
</protein>
<feature type="domain" description="Carbohydrate kinase PfkB" evidence="2">
    <location>
        <begin position="31"/>
        <end position="235"/>
    </location>
</feature>
<dbReference type="GO" id="GO:0016301">
    <property type="term" value="F:kinase activity"/>
    <property type="evidence" value="ECO:0007669"/>
    <property type="project" value="UniProtKB-KW"/>
</dbReference>
<keyword evidence="3" id="KW-0418">Kinase</keyword>
<dbReference type="AlphaFoldDB" id="A0A8A6W695"/>
<keyword evidence="3" id="KW-0808">Transferase</keyword>
<dbReference type="Pfam" id="PF00294">
    <property type="entry name" value="PfkB"/>
    <property type="match status" value="1"/>
</dbReference>
<name>A0A8A6W695_9ACTN</name>
<gene>
    <name evidence="3" type="primary">forX</name>
</gene>
<evidence type="ECO:0000256" key="1">
    <source>
        <dbReference type="SAM" id="MobiDB-lite"/>
    </source>
</evidence>
<dbReference type="Gene3D" id="3.40.1190.20">
    <property type="match status" value="1"/>
</dbReference>
<evidence type="ECO:0000313" key="3">
    <source>
        <dbReference type="EMBL" id="QTK22508.1"/>
    </source>
</evidence>
<dbReference type="InterPro" id="IPR029056">
    <property type="entry name" value="Ribokinase-like"/>
</dbReference>
<accession>A0A8A6W695</accession>
<feature type="compositionally biased region" description="Low complexity" evidence="1">
    <location>
        <begin position="242"/>
        <end position="260"/>
    </location>
</feature>